<evidence type="ECO:0000313" key="1">
    <source>
        <dbReference type="EMBL" id="AGF96472.1"/>
    </source>
</evidence>
<protein>
    <submittedName>
        <fullName evidence="1">Uncharacterized protein</fullName>
    </submittedName>
</protein>
<dbReference type="AlphaFoldDB" id="M1P7U3"/>
<name>M1P7U3_METMZ</name>
<dbReference type="HOGENOM" id="CLU_3163135_0_0_2"/>
<proteinExistence type="predicted"/>
<reference evidence="1 2" key="1">
    <citation type="journal article" date="2013" name="Genome Announc.">
        <title>Complete Genome of a Methanosarcina mazei Strain Isolated from Sediment Samples from an Amazonian Flooded Area.</title>
        <authorList>
            <person name="Assis das Gracas D."/>
            <person name="Thiago Juca Ramos R."/>
            <person name="Vieira Araujo A.C."/>
            <person name="Zahlouth R."/>
            <person name="Ribeiro Carneiro A."/>
            <person name="Souza Lopes T."/>
            <person name="Azevedo Barauna R."/>
            <person name="Azevedo V."/>
            <person name="Cruz Schneider M.P."/>
            <person name="Pellizari V.H."/>
            <person name="Silva A."/>
        </authorList>
    </citation>
    <scope>NUCLEOTIDE SEQUENCE [LARGE SCALE GENOMIC DNA]</scope>
    <source>
        <strain evidence="1 2">Tuc01</strain>
    </source>
</reference>
<sequence length="47" mass="5485">MKQIIRKEKSTGKKSPHIQKKVLKISREKKMLVGFEKNEMSPVFQGI</sequence>
<evidence type="ECO:0000313" key="2">
    <source>
        <dbReference type="Proteomes" id="UP000011718"/>
    </source>
</evidence>
<organism evidence="1 2">
    <name type="scientific">Methanosarcina mazei Tuc01</name>
    <dbReference type="NCBI Taxonomy" id="1236903"/>
    <lineage>
        <taxon>Archaea</taxon>
        <taxon>Methanobacteriati</taxon>
        <taxon>Methanobacteriota</taxon>
        <taxon>Stenosarchaea group</taxon>
        <taxon>Methanomicrobia</taxon>
        <taxon>Methanosarcinales</taxon>
        <taxon>Methanosarcinaceae</taxon>
        <taxon>Methanosarcina</taxon>
    </lineage>
</organism>
<dbReference type="KEGG" id="mmaz:MmTuc01_1079"/>
<dbReference type="BioCyc" id="MMAZ1236903:G139K-1029-MONOMER"/>
<dbReference type="EMBL" id="CP004144">
    <property type="protein sequence ID" value="AGF96472.1"/>
    <property type="molecule type" value="Genomic_DNA"/>
</dbReference>
<accession>M1P7U3</accession>
<gene>
    <name evidence="1" type="ORF">MmTuc01_1079</name>
</gene>
<dbReference type="Proteomes" id="UP000011718">
    <property type="component" value="Chromosome"/>
</dbReference>